<name>A0A7S0Q2D3_9EUKA</name>
<dbReference type="AlphaFoldDB" id="A0A7S0Q2D3"/>
<dbReference type="EMBL" id="HBEY01033397">
    <property type="protein sequence ID" value="CAD8612587.1"/>
    <property type="molecule type" value="Transcribed_RNA"/>
</dbReference>
<organism evidence="1">
    <name type="scientific">Coccolithus braarudii</name>
    <dbReference type="NCBI Taxonomy" id="221442"/>
    <lineage>
        <taxon>Eukaryota</taxon>
        <taxon>Haptista</taxon>
        <taxon>Haptophyta</taxon>
        <taxon>Prymnesiophyceae</taxon>
        <taxon>Coccolithales</taxon>
        <taxon>Coccolithaceae</taxon>
        <taxon>Coccolithus</taxon>
    </lineage>
</organism>
<evidence type="ECO:0000313" key="1">
    <source>
        <dbReference type="EMBL" id="CAD8612587.1"/>
    </source>
</evidence>
<proteinExistence type="predicted"/>
<gene>
    <name evidence="1" type="ORF">CPEL01642_LOCUS15967</name>
</gene>
<protein>
    <submittedName>
        <fullName evidence="1">Uncharacterized protein</fullName>
    </submittedName>
</protein>
<reference evidence="1" key="1">
    <citation type="submission" date="2021-01" db="EMBL/GenBank/DDBJ databases">
        <authorList>
            <person name="Corre E."/>
            <person name="Pelletier E."/>
            <person name="Niang G."/>
            <person name="Scheremetjew M."/>
            <person name="Finn R."/>
            <person name="Kale V."/>
            <person name="Holt S."/>
            <person name="Cochrane G."/>
            <person name="Meng A."/>
            <person name="Brown T."/>
            <person name="Cohen L."/>
        </authorList>
    </citation>
    <scope>NUCLEOTIDE SEQUENCE</scope>
    <source>
        <strain evidence="1">PLY182g</strain>
    </source>
</reference>
<accession>A0A7S0Q2D3</accession>
<sequence length="207" mass="22156">MRISSSLRISRHVCSSPLEAALMQRAAPLLAAIVLATTSISPPAAVAAPPTVAELARLPAGLARIDQLLDNWDEITTVCNGVPDDLELKQVVRTVGAQKCSKSPLKVQTYIGASSTLDPLFKADKLMIRAQPLVADDDAEVYSSAVDTYITKQQMASTMAYTSSWSGIENPNGSVGQIEDNLLEAKKEVLELRNSVATVVDLLHLKS</sequence>